<sequence length="295" mass="34430">MTVWEREVFEKEYADVNWFKGKQSKHVQEMEMARKRNKLVLPQAQRHIFDQVQSFVLGHRGNPSQYRTATLTMPNTFPARERKFISTLAEDLHLSVSWDEYDESDQNLVTWRFPGAVDDLVPESGVNGEEPGTNGGETEWEDVDEEEDEESRAAVDRVLKKYDQAPVVNDDEGEGFDARYERSITEKMNEWKRGYYKGKLEISFDNPQEMGDLVFRYVEGLQWVMHYYYSGVASWGWFYNYHYAPRISGGWSLFHAVWLMILVCADLHGVGEMSFEFTLGTPFRPFQQLMGVLPI</sequence>
<evidence type="ECO:0000313" key="2">
    <source>
        <dbReference type="Proteomes" id="UP000790709"/>
    </source>
</evidence>
<dbReference type="Proteomes" id="UP000790709">
    <property type="component" value="Unassembled WGS sequence"/>
</dbReference>
<comment type="caution">
    <text evidence="1">The sequence shown here is derived from an EMBL/GenBank/DDBJ whole genome shotgun (WGS) entry which is preliminary data.</text>
</comment>
<protein>
    <submittedName>
        <fullName evidence="1">Uncharacterized protein</fullName>
    </submittedName>
</protein>
<proteinExistence type="predicted"/>
<organism evidence="1 2">
    <name type="scientific">Leucogyrophana mollusca</name>
    <dbReference type="NCBI Taxonomy" id="85980"/>
    <lineage>
        <taxon>Eukaryota</taxon>
        <taxon>Fungi</taxon>
        <taxon>Dikarya</taxon>
        <taxon>Basidiomycota</taxon>
        <taxon>Agaricomycotina</taxon>
        <taxon>Agaricomycetes</taxon>
        <taxon>Agaricomycetidae</taxon>
        <taxon>Boletales</taxon>
        <taxon>Boletales incertae sedis</taxon>
        <taxon>Leucogyrophana</taxon>
    </lineage>
</organism>
<gene>
    <name evidence="1" type="ORF">BV22DRAFT_1157023</name>
</gene>
<reference evidence="1" key="1">
    <citation type="journal article" date="2021" name="New Phytol.">
        <title>Evolutionary innovations through gain and loss of genes in the ectomycorrhizal Boletales.</title>
        <authorList>
            <person name="Wu G."/>
            <person name="Miyauchi S."/>
            <person name="Morin E."/>
            <person name="Kuo A."/>
            <person name="Drula E."/>
            <person name="Varga T."/>
            <person name="Kohler A."/>
            <person name="Feng B."/>
            <person name="Cao Y."/>
            <person name="Lipzen A."/>
            <person name="Daum C."/>
            <person name="Hundley H."/>
            <person name="Pangilinan J."/>
            <person name="Johnson J."/>
            <person name="Barry K."/>
            <person name="LaButti K."/>
            <person name="Ng V."/>
            <person name="Ahrendt S."/>
            <person name="Min B."/>
            <person name="Choi I.G."/>
            <person name="Park H."/>
            <person name="Plett J.M."/>
            <person name="Magnuson J."/>
            <person name="Spatafora J.W."/>
            <person name="Nagy L.G."/>
            <person name="Henrissat B."/>
            <person name="Grigoriev I.V."/>
            <person name="Yang Z.L."/>
            <person name="Xu J."/>
            <person name="Martin F.M."/>
        </authorList>
    </citation>
    <scope>NUCLEOTIDE SEQUENCE</scope>
    <source>
        <strain evidence="1">KUC20120723A-06</strain>
    </source>
</reference>
<name>A0ACB8BKW5_9AGAM</name>
<accession>A0ACB8BKW5</accession>
<dbReference type="EMBL" id="MU266384">
    <property type="protein sequence ID" value="KAH7926369.1"/>
    <property type="molecule type" value="Genomic_DNA"/>
</dbReference>
<keyword evidence="2" id="KW-1185">Reference proteome</keyword>
<evidence type="ECO:0000313" key="1">
    <source>
        <dbReference type="EMBL" id="KAH7926369.1"/>
    </source>
</evidence>